<dbReference type="InterPro" id="IPR020843">
    <property type="entry name" value="ER"/>
</dbReference>
<dbReference type="InterPro" id="IPR047618">
    <property type="entry name" value="QOR-like"/>
</dbReference>
<gene>
    <name evidence="4" type="ORF">E8A74_26680</name>
</gene>
<keyword evidence="5" id="KW-1185">Reference proteome</keyword>
<dbReference type="Pfam" id="PF13602">
    <property type="entry name" value="ADH_zinc_N_2"/>
    <property type="match status" value="1"/>
</dbReference>
<keyword evidence="2" id="KW-0560">Oxidoreductase</keyword>
<dbReference type="RefSeq" id="WP_136931903.1">
    <property type="nucleotide sequence ID" value="NZ_SSMQ01000030.1"/>
</dbReference>
<proteinExistence type="predicted"/>
<dbReference type="GO" id="GO:0005829">
    <property type="term" value="C:cytosol"/>
    <property type="evidence" value="ECO:0007669"/>
    <property type="project" value="TreeGrafter"/>
</dbReference>
<dbReference type="AlphaFoldDB" id="A0A4U1J9L6"/>
<feature type="domain" description="Enoyl reductase (ER)" evidence="3">
    <location>
        <begin position="10"/>
        <end position="322"/>
    </location>
</feature>
<dbReference type="SUPFAM" id="SSF50129">
    <property type="entry name" value="GroES-like"/>
    <property type="match status" value="1"/>
</dbReference>
<evidence type="ECO:0000259" key="3">
    <source>
        <dbReference type="SMART" id="SM00829"/>
    </source>
</evidence>
<dbReference type="PROSITE" id="PS01162">
    <property type="entry name" value="QOR_ZETA_CRYSTAL"/>
    <property type="match status" value="1"/>
</dbReference>
<dbReference type="Pfam" id="PF08240">
    <property type="entry name" value="ADH_N"/>
    <property type="match status" value="1"/>
</dbReference>
<protein>
    <submittedName>
        <fullName evidence="4">Quinone oxidoreductase</fullName>
    </submittedName>
</protein>
<dbReference type="OrthoDB" id="9808651at2"/>
<keyword evidence="1" id="KW-0521">NADP</keyword>
<dbReference type="Gene3D" id="3.40.50.720">
    <property type="entry name" value="NAD(P)-binding Rossmann-like Domain"/>
    <property type="match status" value="1"/>
</dbReference>
<sequence length="325" mass="33846">MRAIRFHALGGPDVLRVEDAPEPTPKPGQVLLAVRAVGLNYADTMFTKGQYFIRPTFPAIPGMEAAGEVLAVGEGVTDVRVGDRVMALGDGAYAEQMVAPAYSVYPIPKGLSFEQAAALPVQGLTAHHVLTLSGRLAPGEKVLVHAAAGGVGTLAVQIARRLGASFVAGTVGSPAKADLVRSLGADLVVNYREDDFATQIRSAVKEGVDVVLEMLGGTDVYKRSLACLAPMGRMVVFGAATADVRGTVEPVGLMHKNLTITGYYMTPLIKRRELCAPPLAELAAAAAEGALRVIVGKTYPLADAAEAHRDLAGRASTGKLVLVVG</sequence>
<organism evidence="4 5">
    <name type="scientific">Polyangium fumosum</name>
    <dbReference type="NCBI Taxonomy" id="889272"/>
    <lineage>
        <taxon>Bacteria</taxon>
        <taxon>Pseudomonadati</taxon>
        <taxon>Myxococcota</taxon>
        <taxon>Polyangia</taxon>
        <taxon>Polyangiales</taxon>
        <taxon>Polyangiaceae</taxon>
        <taxon>Polyangium</taxon>
    </lineage>
</organism>
<evidence type="ECO:0000313" key="4">
    <source>
        <dbReference type="EMBL" id="TKD03318.1"/>
    </source>
</evidence>
<dbReference type="SMART" id="SM00829">
    <property type="entry name" value="PKS_ER"/>
    <property type="match status" value="1"/>
</dbReference>
<reference evidence="4 5" key="1">
    <citation type="submission" date="2019-04" db="EMBL/GenBank/DDBJ databases">
        <authorList>
            <person name="Li Y."/>
            <person name="Wang J."/>
        </authorList>
    </citation>
    <scope>NUCLEOTIDE SEQUENCE [LARGE SCALE GENOMIC DNA]</scope>
    <source>
        <strain evidence="4 5">DSM 14668</strain>
    </source>
</reference>
<dbReference type="InterPro" id="IPR002364">
    <property type="entry name" value="Quin_OxRdtase/zeta-crystal_CS"/>
</dbReference>
<accession>A0A4U1J9L6</accession>
<dbReference type="EMBL" id="SSMQ01000030">
    <property type="protein sequence ID" value="TKD03318.1"/>
    <property type="molecule type" value="Genomic_DNA"/>
</dbReference>
<dbReference type="Proteomes" id="UP000309215">
    <property type="component" value="Unassembled WGS sequence"/>
</dbReference>
<dbReference type="InterPro" id="IPR013154">
    <property type="entry name" value="ADH-like_N"/>
</dbReference>
<dbReference type="PANTHER" id="PTHR48106:SF13">
    <property type="entry name" value="QUINONE OXIDOREDUCTASE-RELATED"/>
    <property type="match status" value="1"/>
</dbReference>
<dbReference type="CDD" id="cd05286">
    <property type="entry name" value="QOR2"/>
    <property type="match status" value="1"/>
</dbReference>
<dbReference type="PANTHER" id="PTHR48106">
    <property type="entry name" value="QUINONE OXIDOREDUCTASE PIG3-RELATED"/>
    <property type="match status" value="1"/>
</dbReference>
<dbReference type="GO" id="GO:0035925">
    <property type="term" value="F:mRNA 3'-UTR AU-rich region binding"/>
    <property type="evidence" value="ECO:0007669"/>
    <property type="project" value="TreeGrafter"/>
</dbReference>
<evidence type="ECO:0000256" key="1">
    <source>
        <dbReference type="ARBA" id="ARBA00022857"/>
    </source>
</evidence>
<dbReference type="GO" id="GO:0003960">
    <property type="term" value="F:quinone reductase (NADPH) activity"/>
    <property type="evidence" value="ECO:0007669"/>
    <property type="project" value="InterPro"/>
</dbReference>
<dbReference type="InterPro" id="IPR036291">
    <property type="entry name" value="NAD(P)-bd_dom_sf"/>
</dbReference>
<comment type="caution">
    <text evidence="4">The sequence shown here is derived from an EMBL/GenBank/DDBJ whole genome shotgun (WGS) entry which is preliminary data.</text>
</comment>
<dbReference type="InterPro" id="IPR011032">
    <property type="entry name" value="GroES-like_sf"/>
</dbReference>
<dbReference type="Gene3D" id="3.90.180.10">
    <property type="entry name" value="Medium-chain alcohol dehydrogenases, catalytic domain"/>
    <property type="match status" value="1"/>
</dbReference>
<name>A0A4U1J9L6_9BACT</name>
<dbReference type="GO" id="GO:0070402">
    <property type="term" value="F:NADPH binding"/>
    <property type="evidence" value="ECO:0007669"/>
    <property type="project" value="TreeGrafter"/>
</dbReference>
<evidence type="ECO:0000256" key="2">
    <source>
        <dbReference type="ARBA" id="ARBA00023002"/>
    </source>
</evidence>
<dbReference type="SUPFAM" id="SSF51735">
    <property type="entry name" value="NAD(P)-binding Rossmann-fold domains"/>
    <property type="match status" value="1"/>
</dbReference>
<evidence type="ECO:0000313" key="5">
    <source>
        <dbReference type="Proteomes" id="UP000309215"/>
    </source>
</evidence>
<dbReference type="GO" id="GO:0008270">
    <property type="term" value="F:zinc ion binding"/>
    <property type="evidence" value="ECO:0007669"/>
    <property type="project" value="InterPro"/>
</dbReference>